<comment type="caution">
    <text evidence="1">The sequence shown here is derived from an EMBL/GenBank/DDBJ whole genome shotgun (WGS) entry which is preliminary data.</text>
</comment>
<gene>
    <name evidence="1" type="ORF">SAMEA2273443_02212</name>
</gene>
<dbReference type="Proteomes" id="UP000077063">
    <property type="component" value="Unassembled WGS sequence"/>
</dbReference>
<keyword evidence="2" id="KW-1185">Reference proteome</keyword>
<protein>
    <submittedName>
        <fullName evidence="1">Uncharacterized protein</fullName>
    </submittedName>
</protein>
<name>A0ABY0J1C4_9ENTR</name>
<organism evidence="1 2">
    <name type="scientific">Enterobacter roggenkampii</name>
    <dbReference type="NCBI Taxonomy" id="1812935"/>
    <lineage>
        <taxon>Bacteria</taxon>
        <taxon>Pseudomonadati</taxon>
        <taxon>Pseudomonadota</taxon>
        <taxon>Gammaproteobacteria</taxon>
        <taxon>Enterobacterales</taxon>
        <taxon>Enterobacteriaceae</taxon>
        <taxon>Enterobacter</taxon>
        <taxon>Enterobacter cloacae complex</taxon>
    </lineage>
</organism>
<reference evidence="1 2" key="1">
    <citation type="submission" date="2016-03" db="EMBL/GenBank/DDBJ databases">
        <authorList>
            <consortium name="Pathogen Informatics"/>
        </authorList>
    </citation>
    <scope>NUCLEOTIDE SEQUENCE [LARGE SCALE GENOMIC DNA]</scope>
    <source>
        <strain evidence="2">e2161</strain>
    </source>
</reference>
<accession>A0ABY0J1C4</accession>
<evidence type="ECO:0000313" key="2">
    <source>
        <dbReference type="Proteomes" id="UP000077063"/>
    </source>
</evidence>
<evidence type="ECO:0000313" key="1">
    <source>
        <dbReference type="EMBL" id="SAA55097.1"/>
    </source>
</evidence>
<sequence>MILGKRLTINILWLIAKKTALPAGGFLRTETVENGL</sequence>
<dbReference type="EMBL" id="FKDK01000007">
    <property type="protein sequence ID" value="SAA55097.1"/>
    <property type="molecule type" value="Genomic_DNA"/>
</dbReference>
<proteinExistence type="predicted"/>